<organism evidence="1 2">
    <name type="scientific">Halteria grandinella</name>
    <dbReference type="NCBI Taxonomy" id="5974"/>
    <lineage>
        <taxon>Eukaryota</taxon>
        <taxon>Sar</taxon>
        <taxon>Alveolata</taxon>
        <taxon>Ciliophora</taxon>
        <taxon>Intramacronucleata</taxon>
        <taxon>Spirotrichea</taxon>
        <taxon>Stichotrichia</taxon>
        <taxon>Sporadotrichida</taxon>
        <taxon>Halteriidae</taxon>
        <taxon>Halteria</taxon>
    </lineage>
</organism>
<proteinExistence type="predicted"/>
<reference evidence="1" key="1">
    <citation type="submission" date="2019-06" db="EMBL/GenBank/DDBJ databases">
        <authorList>
            <person name="Zheng W."/>
        </authorList>
    </citation>
    <scope>NUCLEOTIDE SEQUENCE</scope>
    <source>
        <strain evidence="1">QDHG01</strain>
    </source>
</reference>
<comment type="caution">
    <text evidence="1">The sequence shown here is derived from an EMBL/GenBank/DDBJ whole genome shotgun (WGS) entry which is preliminary data.</text>
</comment>
<sequence>MNQWIFLVDSYGMSPEVMLDHHQHMQSSGMLPRKDESGFQVLDKTDASSGGIFQPSITRFMQSSTWQFYDQRIMGQEREPTVEEYVRGSQKPIEQRKSSIQIERNDYDKDQVLETFAIGLQLSLNVLNTERTEIDKANFEGLIEKDFIEFEQAPGK</sequence>
<accession>A0A8J8NCH8</accession>
<evidence type="ECO:0000313" key="1">
    <source>
        <dbReference type="EMBL" id="TNV72120.1"/>
    </source>
</evidence>
<dbReference type="Proteomes" id="UP000785679">
    <property type="component" value="Unassembled WGS sequence"/>
</dbReference>
<evidence type="ECO:0000313" key="2">
    <source>
        <dbReference type="Proteomes" id="UP000785679"/>
    </source>
</evidence>
<dbReference type="AlphaFoldDB" id="A0A8J8NCH8"/>
<dbReference type="OrthoDB" id="312629at2759"/>
<protein>
    <submittedName>
        <fullName evidence="1">Uncharacterized protein</fullName>
    </submittedName>
</protein>
<keyword evidence="2" id="KW-1185">Reference proteome</keyword>
<gene>
    <name evidence="1" type="ORF">FGO68_gene3857</name>
</gene>
<dbReference type="EMBL" id="RRYP01024147">
    <property type="protein sequence ID" value="TNV72120.1"/>
    <property type="molecule type" value="Genomic_DNA"/>
</dbReference>
<name>A0A8J8NCH8_HALGN</name>